<dbReference type="AlphaFoldDB" id="U5GHS5"/>
<evidence type="ECO:0008006" key="4">
    <source>
        <dbReference type="Google" id="ProtNLM"/>
    </source>
</evidence>
<dbReference type="InParanoid" id="U5GHS5"/>
<keyword evidence="1" id="KW-0472">Membrane</keyword>
<reference evidence="2 3" key="1">
    <citation type="journal article" date="2006" name="Science">
        <title>The genome of black cottonwood, Populus trichocarpa (Torr. &amp; Gray).</title>
        <authorList>
            <person name="Tuskan G.A."/>
            <person name="Difazio S."/>
            <person name="Jansson S."/>
            <person name="Bohlmann J."/>
            <person name="Grigoriev I."/>
            <person name="Hellsten U."/>
            <person name="Putnam N."/>
            <person name="Ralph S."/>
            <person name="Rombauts S."/>
            <person name="Salamov A."/>
            <person name="Schein J."/>
            <person name="Sterck L."/>
            <person name="Aerts A."/>
            <person name="Bhalerao R.R."/>
            <person name="Bhalerao R.P."/>
            <person name="Blaudez D."/>
            <person name="Boerjan W."/>
            <person name="Brun A."/>
            <person name="Brunner A."/>
            <person name="Busov V."/>
            <person name="Campbell M."/>
            <person name="Carlson J."/>
            <person name="Chalot M."/>
            <person name="Chapman J."/>
            <person name="Chen G.L."/>
            <person name="Cooper D."/>
            <person name="Coutinho P.M."/>
            <person name="Couturier J."/>
            <person name="Covert S."/>
            <person name="Cronk Q."/>
            <person name="Cunningham R."/>
            <person name="Davis J."/>
            <person name="Degroeve S."/>
            <person name="Dejardin A."/>
            <person name="Depamphilis C."/>
            <person name="Detter J."/>
            <person name="Dirks B."/>
            <person name="Dubchak I."/>
            <person name="Duplessis S."/>
            <person name="Ehlting J."/>
            <person name="Ellis B."/>
            <person name="Gendler K."/>
            <person name="Goodstein D."/>
            <person name="Gribskov M."/>
            <person name="Grimwood J."/>
            <person name="Groover A."/>
            <person name="Gunter L."/>
            <person name="Hamberger B."/>
            <person name="Heinze B."/>
            <person name="Helariutta Y."/>
            <person name="Henrissat B."/>
            <person name="Holligan D."/>
            <person name="Holt R."/>
            <person name="Huang W."/>
            <person name="Islam-Faridi N."/>
            <person name="Jones S."/>
            <person name="Jones-Rhoades M."/>
            <person name="Jorgensen R."/>
            <person name="Joshi C."/>
            <person name="Kangasjarvi J."/>
            <person name="Karlsson J."/>
            <person name="Kelleher C."/>
            <person name="Kirkpatrick R."/>
            <person name="Kirst M."/>
            <person name="Kohler A."/>
            <person name="Kalluri U."/>
            <person name="Larimer F."/>
            <person name="Leebens-Mack J."/>
            <person name="Leple J.C."/>
            <person name="Locascio P."/>
            <person name="Lou Y."/>
            <person name="Lucas S."/>
            <person name="Martin F."/>
            <person name="Montanini B."/>
            <person name="Napoli C."/>
            <person name="Nelson D.R."/>
            <person name="Nelson C."/>
            <person name="Nieminen K."/>
            <person name="Nilsson O."/>
            <person name="Pereda V."/>
            <person name="Peter G."/>
            <person name="Philippe R."/>
            <person name="Pilate G."/>
            <person name="Poliakov A."/>
            <person name="Razumovskaya J."/>
            <person name="Richardson P."/>
            <person name="Rinaldi C."/>
            <person name="Ritland K."/>
            <person name="Rouze P."/>
            <person name="Ryaboy D."/>
            <person name="Schmutz J."/>
            <person name="Schrader J."/>
            <person name="Segerman B."/>
            <person name="Shin H."/>
            <person name="Siddiqui A."/>
            <person name="Sterky F."/>
            <person name="Terry A."/>
            <person name="Tsai C.J."/>
            <person name="Uberbacher E."/>
            <person name="Unneberg P."/>
            <person name="Vahala J."/>
            <person name="Wall K."/>
            <person name="Wessler S."/>
            <person name="Yang G."/>
            <person name="Yin T."/>
            <person name="Douglas C."/>
            <person name="Marra M."/>
            <person name="Sandberg G."/>
            <person name="Van de Peer Y."/>
            <person name="Rokhsar D."/>
        </authorList>
    </citation>
    <scope>NUCLEOTIDE SEQUENCE [LARGE SCALE GENOMIC DNA]</scope>
    <source>
        <strain evidence="3">cv. Nisqually</strain>
    </source>
</reference>
<dbReference type="EMBL" id="CM009293">
    <property type="protein sequence ID" value="PNT39724.1"/>
    <property type="molecule type" value="Genomic_DNA"/>
</dbReference>
<dbReference type="HOGENOM" id="CLU_2030698_0_0_1"/>
<sequence>MRSFARLGGEVLFKVQFFFFLSHLFRSFYFFFLMSVATITGGGKGNYTIWRSLDLKGERTSLKDLHMLGVKENCYERRGVEHGRRFYCSYRRRQSSKWWPLLSLMKRSWVFTFPFFSFLFFC</sequence>
<evidence type="ECO:0000313" key="3">
    <source>
        <dbReference type="Proteomes" id="UP000006729"/>
    </source>
</evidence>
<name>U5GHS5_POPTR</name>
<gene>
    <name evidence="2" type="ORF">POPTR_004G055800</name>
</gene>
<evidence type="ECO:0000256" key="1">
    <source>
        <dbReference type="SAM" id="Phobius"/>
    </source>
</evidence>
<accession>U5GHS5</accession>
<organism evidence="2 3">
    <name type="scientific">Populus trichocarpa</name>
    <name type="common">Western balsam poplar</name>
    <name type="synonym">Populus balsamifera subsp. trichocarpa</name>
    <dbReference type="NCBI Taxonomy" id="3694"/>
    <lineage>
        <taxon>Eukaryota</taxon>
        <taxon>Viridiplantae</taxon>
        <taxon>Streptophyta</taxon>
        <taxon>Embryophyta</taxon>
        <taxon>Tracheophyta</taxon>
        <taxon>Spermatophyta</taxon>
        <taxon>Magnoliopsida</taxon>
        <taxon>eudicotyledons</taxon>
        <taxon>Gunneridae</taxon>
        <taxon>Pentapetalae</taxon>
        <taxon>rosids</taxon>
        <taxon>fabids</taxon>
        <taxon>Malpighiales</taxon>
        <taxon>Salicaceae</taxon>
        <taxon>Saliceae</taxon>
        <taxon>Populus</taxon>
    </lineage>
</organism>
<keyword evidence="3" id="KW-1185">Reference proteome</keyword>
<proteinExistence type="predicted"/>
<feature type="transmembrane region" description="Helical" evidence="1">
    <location>
        <begin position="20"/>
        <end position="41"/>
    </location>
</feature>
<feature type="transmembrane region" description="Helical" evidence="1">
    <location>
        <begin position="101"/>
        <end position="121"/>
    </location>
</feature>
<dbReference type="Proteomes" id="UP000006729">
    <property type="component" value="Chromosome 4"/>
</dbReference>
<protein>
    <recommendedName>
        <fullName evidence="4">Transmembrane protein</fullName>
    </recommendedName>
</protein>
<keyword evidence="1" id="KW-0812">Transmembrane</keyword>
<keyword evidence="1" id="KW-1133">Transmembrane helix</keyword>
<evidence type="ECO:0000313" key="2">
    <source>
        <dbReference type="EMBL" id="PNT39724.1"/>
    </source>
</evidence>